<evidence type="ECO:0000313" key="5">
    <source>
        <dbReference type="Proteomes" id="UP000315226"/>
    </source>
</evidence>
<dbReference type="Proteomes" id="UP000315226">
    <property type="component" value="Unassembled WGS sequence"/>
</dbReference>
<comment type="similarity">
    <text evidence="1">Belongs to the CAPAB/TerDEXZ family.</text>
</comment>
<protein>
    <recommendedName>
        <fullName evidence="3">TerD domain-containing protein</fullName>
    </recommendedName>
</protein>
<feature type="compositionally biased region" description="Pro residues" evidence="2">
    <location>
        <begin position="207"/>
        <end position="229"/>
    </location>
</feature>
<dbReference type="AlphaFoldDB" id="A0A4Y3RLJ0"/>
<dbReference type="InterPro" id="IPR051324">
    <property type="entry name" value="Stress/Tellurium_Resist"/>
</dbReference>
<dbReference type="PANTHER" id="PTHR32097:SF4">
    <property type="entry name" value="GENERAL STRESS PROTEIN 16U"/>
    <property type="match status" value="1"/>
</dbReference>
<evidence type="ECO:0000256" key="1">
    <source>
        <dbReference type="ARBA" id="ARBA00008775"/>
    </source>
</evidence>
<dbReference type="CDD" id="cd06974">
    <property type="entry name" value="TerD_like"/>
    <property type="match status" value="1"/>
</dbReference>
<dbReference type="Gene3D" id="2.60.60.30">
    <property type="entry name" value="sav2460 like domains"/>
    <property type="match status" value="1"/>
</dbReference>
<feature type="region of interest" description="Disordered" evidence="2">
    <location>
        <begin position="166"/>
        <end position="229"/>
    </location>
</feature>
<gene>
    <name evidence="4" type="ORF">SGA01_42110</name>
</gene>
<comment type="caution">
    <text evidence="4">The sequence shown here is derived from an EMBL/GenBank/DDBJ whole genome shotgun (WGS) entry which is preliminary data.</text>
</comment>
<dbReference type="Pfam" id="PF02342">
    <property type="entry name" value="TerD"/>
    <property type="match status" value="2"/>
</dbReference>
<feature type="domain" description="TerD" evidence="3">
    <location>
        <begin position="107"/>
        <end position="142"/>
    </location>
</feature>
<accession>A0A4Y3RLJ0</accession>
<evidence type="ECO:0000259" key="3">
    <source>
        <dbReference type="Pfam" id="PF02342"/>
    </source>
</evidence>
<evidence type="ECO:0000256" key="2">
    <source>
        <dbReference type="SAM" id="MobiDB-lite"/>
    </source>
</evidence>
<keyword evidence="5" id="KW-1185">Reference proteome</keyword>
<dbReference type="EMBL" id="BJMN01000027">
    <property type="protein sequence ID" value="GEB58606.1"/>
    <property type="molecule type" value="Genomic_DNA"/>
</dbReference>
<feature type="domain" description="TerD" evidence="3">
    <location>
        <begin position="21"/>
        <end position="78"/>
    </location>
</feature>
<dbReference type="InterPro" id="IPR003325">
    <property type="entry name" value="TerD"/>
</dbReference>
<proteinExistence type="inferred from homology"/>
<dbReference type="PANTHER" id="PTHR32097">
    <property type="entry name" value="CAMP-BINDING PROTEIN 1-RELATED"/>
    <property type="match status" value="1"/>
</dbReference>
<name>A0A4Y3RLJ0_9ACTN</name>
<reference evidence="4 5" key="1">
    <citation type="submission" date="2019-06" db="EMBL/GenBank/DDBJ databases">
        <title>Whole genome shotgun sequence of Streptomyces gardneri NBRC 12865.</title>
        <authorList>
            <person name="Hosoyama A."/>
            <person name="Uohara A."/>
            <person name="Ohji S."/>
            <person name="Ichikawa N."/>
        </authorList>
    </citation>
    <scope>NUCLEOTIDE SEQUENCE [LARGE SCALE GENOMIC DNA]</scope>
    <source>
        <strain evidence="4 5">NBRC 12865</strain>
    </source>
</reference>
<dbReference type="RefSeq" id="WP_229917539.1">
    <property type="nucleotide sequence ID" value="NZ_BJMN01000027.1"/>
</dbReference>
<sequence>MGHTTESSWVPSVTLLVGIGNADIAALLLGADGRVRGDADMVFEGQPVHPSGAVKHTKKSLSLALHEVEPEVQRIVIAGPATSGSLAAMAPDRAVVVAWLIARPDDAEAVVYGEFFRESGGWKFTGIGKGYASGLAELVTAYGVEVEKEVEQPVAVPANGPVPLTGVAKAPGQTPSRSLAQSPWQALAAPSAPARKAGEAGGTPAPTASPAPTTAPVPTPWPAPTPSPVPTAYPPVERPYELVEGWEFGPLFEPFTASGKGGEVVTVDGRVPPGPVLVEAAHEGEDYFGVFSLNKFNKDDDYLFNTTLPHFTGSSVIRAPGDRSLRLRVHANSRNRWALRVSPVASARHLTGTLRGYGPEALLFTGGAADLRVHFEGKEDGSGYAGMWYHEVAGRTTLLTHPTLIVNATGPLVHTVPIPQGPLLLLFSADGPWTLTVREIG</sequence>
<feature type="compositionally biased region" description="Low complexity" evidence="2">
    <location>
        <begin position="178"/>
        <end position="194"/>
    </location>
</feature>
<organism evidence="4 5">
    <name type="scientific">Streptomyces gardneri</name>
    <dbReference type="NCBI Taxonomy" id="66892"/>
    <lineage>
        <taxon>Bacteria</taxon>
        <taxon>Bacillati</taxon>
        <taxon>Actinomycetota</taxon>
        <taxon>Actinomycetes</taxon>
        <taxon>Kitasatosporales</taxon>
        <taxon>Streptomycetaceae</taxon>
        <taxon>Streptomyces</taxon>
    </lineage>
</organism>
<evidence type="ECO:0000313" key="4">
    <source>
        <dbReference type="EMBL" id="GEB58606.1"/>
    </source>
</evidence>